<dbReference type="InterPro" id="IPR005467">
    <property type="entry name" value="His_kinase_dom"/>
</dbReference>
<dbReference type="GO" id="GO:0000155">
    <property type="term" value="F:phosphorelay sensor kinase activity"/>
    <property type="evidence" value="ECO:0007669"/>
    <property type="project" value="InterPro"/>
</dbReference>
<dbReference type="EMBL" id="CADCTW010000080">
    <property type="protein sequence ID" value="CAA9314023.1"/>
    <property type="molecule type" value="Genomic_DNA"/>
</dbReference>
<dbReference type="SUPFAM" id="SSF55781">
    <property type="entry name" value="GAF domain-like"/>
    <property type="match status" value="1"/>
</dbReference>
<feature type="domain" description="Histidine kinase" evidence="7">
    <location>
        <begin position="333"/>
        <end position="543"/>
    </location>
</feature>
<dbReference type="SMART" id="SM00388">
    <property type="entry name" value="HisKA"/>
    <property type="match status" value="1"/>
</dbReference>
<dbReference type="Pfam" id="PF01590">
    <property type="entry name" value="GAF"/>
    <property type="match status" value="1"/>
</dbReference>
<dbReference type="FunFam" id="3.30.565.10:FF:000006">
    <property type="entry name" value="Sensor histidine kinase WalK"/>
    <property type="match status" value="1"/>
</dbReference>
<evidence type="ECO:0000259" key="8">
    <source>
        <dbReference type="PROSITE" id="PS50110"/>
    </source>
</evidence>
<dbReference type="PROSITE" id="PS50109">
    <property type="entry name" value="HIS_KIN"/>
    <property type="match status" value="1"/>
</dbReference>
<dbReference type="SMART" id="SM00387">
    <property type="entry name" value="HATPase_c"/>
    <property type="match status" value="1"/>
</dbReference>
<dbReference type="SUPFAM" id="SSF52172">
    <property type="entry name" value="CheY-like"/>
    <property type="match status" value="1"/>
</dbReference>
<dbReference type="CDD" id="cd00082">
    <property type="entry name" value="HisKA"/>
    <property type="match status" value="1"/>
</dbReference>
<dbReference type="CDD" id="cd16922">
    <property type="entry name" value="HATPase_EvgS-ArcB-TorS-like"/>
    <property type="match status" value="1"/>
</dbReference>
<evidence type="ECO:0000256" key="4">
    <source>
        <dbReference type="ARBA" id="ARBA00022679"/>
    </source>
</evidence>
<dbReference type="PRINTS" id="PR00344">
    <property type="entry name" value="BCTRLSENSOR"/>
</dbReference>
<dbReference type="InterPro" id="IPR036097">
    <property type="entry name" value="HisK_dim/P_sf"/>
</dbReference>
<dbReference type="InterPro" id="IPR004358">
    <property type="entry name" value="Sig_transdc_His_kin-like_C"/>
</dbReference>
<dbReference type="Gene3D" id="3.40.50.2300">
    <property type="match status" value="1"/>
</dbReference>
<evidence type="ECO:0000259" key="7">
    <source>
        <dbReference type="PROSITE" id="PS50109"/>
    </source>
</evidence>
<dbReference type="AlphaFoldDB" id="A0A6J4KS61"/>
<accession>A0A6J4KS61</accession>
<comment type="catalytic activity">
    <reaction evidence="1">
        <text>ATP + protein L-histidine = ADP + protein N-phospho-L-histidine.</text>
        <dbReference type="EC" id="2.7.13.3"/>
    </reaction>
</comment>
<evidence type="ECO:0000313" key="9">
    <source>
        <dbReference type="EMBL" id="CAA9314023.1"/>
    </source>
</evidence>
<keyword evidence="5 9" id="KW-0418">Kinase</keyword>
<evidence type="ECO:0000256" key="2">
    <source>
        <dbReference type="ARBA" id="ARBA00012438"/>
    </source>
</evidence>
<evidence type="ECO:0000256" key="3">
    <source>
        <dbReference type="ARBA" id="ARBA00022553"/>
    </source>
</evidence>
<protein>
    <recommendedName>
        <fullName evidence="2">histidine kinase</fullName>
        <ecNumber evidence="2">2.7.13.3</ecNumber>
    </recommendedName>
</protein>
<dbReference type="Gene3D" id="1.10.287.130">
    <property type="match status" value="1"/>
</dbReference>
<evidence type="ECO:0000256" key="6">
    <source>
        <dbReference type="PROSITE-ProRule" id="PRU00169"/>
    </source>
</evidence>
<keyword evidence="3 6" id="KW-0597">Phosphoprotein</keyword>
<dbReference type="PROSITE" id="PS50110">
    <property type="entry name" value="RESPONSE_REGULATORY"/>
    <property type="match status" value="1"/>
</dbReference>
<dbReference type="InterPro" id="IPR029016">
    <property type="entry name" value="GAF-like_dom_sf"/>
</dbReference>
<proteinExistence type="predicted"/>
<dbReference type="InterPro" id="IPR003018">
    <property type="entry name" value="GAF"/>
</dbReference>
<dbReference type="SMART" id="SM00065">
    <property type="entry name" value="GAF"/>
    <property type="match status" value="1"/>
</dbReference>
<dbReference type="Pfam" id="PF00512">
    <property type="entry name" value="HisKA"/>
    <property type="match status" value="1"/>
</dbReference>
<reference evidence="9" key="1">
    <citation type="submission" date="2020-02" db="EMBL/GenBank/DDBJ databases">
        <authorList>
            <person name="Meier V. D."/>
        </authorList>
    </citation>
    <scope>NUCLEOTIDE SEQUENCE</scope>
    <source>
        <strain evidence="9">AVDCRST_MAG68</strain>
    </source>
</reference>
<organism evidence="9">
    <name type="scientific">uncultured Gemmatimonadota bacterium</name>
    <dbReference type="NCBI Taxonomy" id="203437"/>
    <lineage>
        <taxon>Bacteria</taxon>
        <taxon>Pseudomonadati</taxon>
        <taxon>Gemmatimonadota</taxon>
        <taxon>environmental samples</taxon>
    </lineage>
</organism>
<name>A0A6J4KS61_9BACT</name>
<dbReference type="PANTHER" id="PTHR43547:SF2">
    <property type="entry name" value="HYBRID SIGNAL TRANSDUCTION HISTIDINE KINASE C"/>
    <property type="match status" value="1"/>
</dbReference>
<dbReference type="InterPro" id="IPR001789">
    <property type="entry name" value="Sig_transdc_resp-reg_receiver"/>
</dbReference>
<keyword evidence="4 9" id="KW-0808">Transferase</keyword>
<gene>
    <name evidence="9" type="ORF">AVDCRST_MAG68-1557</name>
</gene>
<evidence type="ECO:0000256" key="1">
    <source>
        <dbReference type="ARBA" id="ARBA00000085"/>
    </source>
</evidence>
<dbReference type="Pfam" id="PF02518">
    <property type="entry name" value="HATPase_c"/>
    <property type="match status" value="1"/>
</dbReference>
<feature type="domain" description="Response regulatory" evidence="8">
    <location>
        <begin position="5"/>
        <end position="123"/>
    </location>
</feature>
<dbReference type="Pfam" id="PF00072">
    <property type="entry name" value="Response_reg"/>
    <property type="match status" value="1"/>
</dbReference>
<dbReference type="PANTHER" id="PTHR43547">
    <property type="entry name" value="TWO-COMPONENT HISTIDINE KINASE"/>
    <property type="match status" value="1"/>
</dbReference>
<dbReference type="SMART" id="SM00448">
    <property type="entry name" value="REC"/>
    <property type="match status" value="1"/>
</dbReference>
<dbReference type="CDD" id="cd17551">
    <property type="entry name" value="REC_RpfG-like"/>
    <property type="match status" value="1"/>
</dbReference>
<dbReference type="InterPro" id="IPR011006">
    <property type="entry name" value="CheY-like_superfamily"/>
</dbReference>
<dbReference type="InterPro" id="IPR003661">
    <property type="entry name" value="HisK_dim/P_dom"/>
</dbReference>
<dbReference type="SUPFAM" id="SSF55874">
    <property type="entry name" value="ATPase domain of HSP90 chaperone/DNA topoisomerase II/histidine kinase"/>
    <property type="match status" value="1"/>
</dbReference>
<evidence type="ECO:0000256" key="5">
    <source>
        <dbReference type="ARBA" id="ARBA00022777"/>
    </source>
</evidence>
<dbReference type="InterPro" id="IPR003594">
    <property type="entry name" value="HATPase_dom"/>
</dbReference>
<sequence length="543" mass="58546">MEDASILVVDDEMANLHLLEEFLKFDGFGNVALTTDPRRVPEMFEERRPDILLLDLHMPHLDGFSVMRQLRSTLPPGDYFPILVLTADVTSETKLRALSEGASDFLTKPLDAVEVVLRIRNLLATRFLHLQERAARARAEAAGTRAAYLAEASRVLSSSFDYRTMLSTVARLAVPKLADYVVVELADAEGRPERVAYAHADPEMEALLAGEVGLWGGAIPRGHPLVRGCTEGQFVLVSDVASALGEDAGDDEAQRSLLRTLAPRSVASVPLAAAGEVLGDVTLVTSTSGRTLDSDDLALAEELARRVMVAVEHAQLYHDALQATRARDEILGVVAHDLRNPLSTVRMAAQLLADDVAPAHRKPLDTLLRTTERMNQLIQDLLEVTRIESGKLALELHTESAGGVLREAVAMLAPLAQARSITFDAQLPADLPRVPLDAARILQVISNLVGNALKFTPAGGRVTLGAEVIPGEVRVSVADTGPGIPADQIPRVFGRFWQAGKSDRRGIGLGLSIARGIVEGHGGRIWVESVEGQGATFFFTIPS</sequence>
<dbReference type="Gene3D" id="3.30.450.40">
    <property type="match status" value="1"/>
</dbReference>
<dbReference type="SUPFAM" id="SSF47384">
    <property type="entry name" value="Homodimeric domain of signal transducing histidine kinase"/>
    <property type="match status" value="1"/>
</dbReference>
<dbReference type="Gene3D" id="3.30.565.10">
    <property type="entry name" value="Histidine kinase-like ATPase, C-terminal domain"/>
    <property type="match status" value="1"/>
</dbReference>
<dbReference type="InterPro" id="IPR036890">
    <property type="entry name" value="HATPase_C_sf"/>
</dbReference>
<dbReference type="EC" id="2.7.13.3" evidence="2"/>
<feature type="modified residue" description="4-aspartylphosphate" evidence="6">
    <location>
        <position position="55"/>
    </location>
</feature>